<keyword evidence="3" id="KW-1185">Reference proteome</keyword>
<dbReference type="AlphaFoldDB" id="A0AA36BRJ5"/>
<dbReference type="Proteomes" id="UP001162480">
    <property type="component" value="Chromosome 22"/>
</dbReference>
<evidence type="ECO:0000313" key="3">
    <source>
        <dbReference type="Proteomes" id="UP001162480"/>
    </source>
</evidence>
<feature type="compositionally biased region" description="Gly residues" evidence="1">
    <location>
        <begin position="62"/>
        <end position="80"/>
    </location>
</feature>
<proteinExistence type="predicted"/>
<evidence type="ECO:0000256" key="1">
    <source>
        <dbReference type="SAM" id="MobiDB-lite"/>
    </source>
</evidence>
<gene>
    <name evidence="2" type="ORF">OCTVUL_1B030826</name>
</gene>
<name>A0AA36BRJ5_OCTVU</name>
<protein>
    <submittedName>
        <fullName evidence="2">Uncharacterized protein</fullName>
    </submittedName>
</protein>
<reference evidence="2" key="1">
    <citation type="submission" date="2023-08" db="EMBL/GenBank/DDBJ databases">
        <authorList>
            <person name="Alioto T."/>
            <person name="Alioto T."/>
            <person name="Gomez Garrido J."/>
        </authorList>
    </citation>
    <scope>NUCLEOTIDE SEQUENCE</scope>
</reference>
<evidence type="ECO:0000313" key="2">
    <source>
        <dbReference type="EMBL" id="CAI9738809.1"/>
    </source>
</evidence>
<accession>A0AA36BRJ5</accession>
<sequence>MTQTTTYAPTIPTNRRQSSYVTGKRQGFCKSRSFGLLNHFDHTNQLYGKQKVKRHRKYNRCGGSGGGGGGGGGGGIGVEL</sequence>
<organism evidence="2 3">
    <name type="scientific">Octopus vulgaris</name>
    <name type="common">Common octopus</name>
    <dbReference type="NCBI Taxonomy" id="6645"/>
    <lineage>
        <taxon>Eukaryota</taxon>
        <taxon>Metazoa</taxon>
        <taxon>Spiralia</taxon>
        <taxon>Lophotrochozoa</taxon>
        <taxon>Mollusca</taxon>
        <taxon>Cephalopoda</taxon>
        <taxon>Coleoidea</taxon>
        <taxon>Octopodiformes</taxon>
        <taxon>Octopoda</taxon>
        <taxon>Incirrata</taxon>
        <taxon>Octopodidae</taxon>
        <taxon>Octopus</taxon>
    </lineage>
</organism>
<dbReference type="EMBL" id="OX597835">
    <property type="protein sequence ID" value="CAI9738809.1"/>
    <property type="molecule type" value="Genomic_DNA"/>
</dbReference>
<feature type="region of interest" description="Disordered" evidence="1">
    <location>
        <begin position="58"/>
        <end position="80"/>
    </location>
</feature>